<evidence type="ECO:0000313" key="1">
    <source>
        <dbReference type="EMBL" id="GGE72541.1"/>
    </source>
</evidence>
<dbReference type="RefSeq" id="WP_188685176.1">
    <property type="nucleotide sequence ID" value="NZ_BMIS01000008.1"/>
</dbReference>
<gene>
    <name evidence="1" type="ORF">GCM10011401_19460</name>
</gene>
<proteinExistence type="predicted"/>
<dbReference type="Proteomes" id="UP000633136">
    <property type="component" value="Unassembled WGS sequence"/>
</dbReference>
<reference evidence="1" key="2">
    <citation type="submission" date="2020-09" db="EMBL/GenBank/DDBJ databases">
        <authorList>
            <person name="Sun Q."/>
            <person name="Zhou Y."/>
        </authorList>
    </citation>
    <scope>NUCLEOTIDE SEQUENCE</scope>
    <source>
        <strain evidence="1">CGMCC 1.15388</strain>
    </source>
</reference>
<organism evidence="1 2">
    <name type="scientific">Nesterenkonia cremea</name>
    <dbReference type="NCBI Taxonomy" id="1882340"/>
    <lineage>
        <taxon>Bacteria</taxon>
        <taxon>Bacillati</taxon>
        <taxon>Actinomycetota</taxon>
        <taxon>Actinomycetes</taxon>
        <taxon>Micrococcales</taxon>
        <taxon>Micrococcaceae</taxon>
        <taxon>Nesterenkonia</taxon>
    </lineage>
</organism>
<protein>
    <submittedName>
        <fullName evidence="1">Uncharacterized protein</fullName>
    </submittedName>
</protein>
<evidence type="ECO:0000313" key="2">
    <source>
        <dbReference type="Proteomes" id="UP000633136"/>
    </source>
</evidence>
<dbReference type="AlphaFoldDB" id="A0A917ATA5"/>
<dbReference type="EMBL" id="BMIS01000008">
    <property type="protein sequence ID" value="GGE72541.1"/>
    <property type="molecule type" value="Genomic_DNA"/>
</dbReference>
<sequence length="257" mass="28735">MTSTDPFADLYRPDGLFRSEELQIMAKEGSLRHVLADVYAASGRPDTATLRARALRLLLARTESPGVALCGETAAWIHLGAPRPERLTLCAEGFLRHRPSLDLQRQIHQVTLLDTEITAVDHLPVTTVLRTAVDLFLGIGTVGSRGAVDKAARQQAFYRTEVSYWPRRTPSWSPDEHVEALHDADVAAWTRRIGTLGQLITALESRGTVRERIAEEIMAVRSRSFHRSQATDEHRERIIEALDHSASRRLPTVLYTS</sequence>
<reference evidence="1" key="1">
    <citation type="journal article" date="2014" name="Int. J. Syst. Evol. Microbiol.">
        <title>Complete genome sequence of Corynebacterium casei LMG S-19264T (=DSM 44701T), isolated from a smear-ripened cheese.</title>
        <authorList>
            <consortium name="US DOE Joint Genome Institute (JGI-PGF)"/>
            <person name="Walter F."/>
            <person name="Albersmeier A."/>
            <person name="Kalinowski J."/>
            <person name="Ruckert C."/>
        </authorList>
    </citation>
    <scope>NUCLEOTIDE SEQUENCE</scope>
    <source>
        <strain evidence="1">CGMCC 1.15388</strain>
    </source>
</reference>
<name>A0A917ATA5_9MICC</name>
<accession>A0A917ATA5</accession>
<comment type="caution">
    <text evidence="1">The sequence shown here is derived from an EMBL/GenBank/DDBJ whole genome shotgun (WGS) entry which is preliminary data.</text>
</comment>
<keyword evidence="2" id="KW-1185">Reference proteome</keyword>